<dbReference type="Proteomes" id="UP001589890">
    <property type="component" value="Unassembled WGS sequence"/>
</dbReference>
<feature type="domain" description="F5/8 type C" evidence="6">
    <location>
        <begin position="573"/>
        <end position="708"/>
    </location>
</feature>
<accession>A0ABV6QXJ8</accession>
<feature type="signal peptide" evidence="5">
    <location>
        <begin position="1"/>
        <end position="28"/>
    </location>
</feature>
<dbReference type="Pfam" id="PF02836">
    <property type="entry name" value="Glyco_hydro_2_C"/>
    <property type="match status" value="1"/>
</dbReference>
<comment type="catalytic activity">
    <reaction evidence="1">
        <text>Hydrolysis of terminal, non-reducing beta-D-mannose residues in beta-D-mannosides.</text>
        <dbReference type="EC" id="3.2.1.25"/>
    </reaction>
</comment>
<sequence length="708" mass="75697">MRRPFTGLLALLTLLAGSVVLTAPPAQAAELLSLGKPASASSSEGAGTPAAAAVDGNTGTRWASSWADSQWIQIDLGSAATLSQVVLRWETAYAAAYRIEVSSDGQSWAPAYNTTTGRGGTEVLPVTANGRYVRLTGLTRATGYGISLWEFEVHGSPGQGQPSGPGVTRVTGSQGNWQLQVDGTPFQIKGLTWGPANTDAGQHLPGLKAAGVNTVRTWGTDGGTRPLLDAAAANGMKVINGFWLQPGGGPGSGGCVNYVTDTTYKTNMLAEIRRWTTEYKNHPGVLMWSVGNESVLGLQNCYSGTELENQRIAYARFVNEGARAIHETDPNHPVTSTDAWTGAWPYFRQYSPDLDLLAVNSYGNICQVRQDWITGGYTKPYIVTEAGPAGEWEVPNDVNGVPTEPTDVQKRDGYTQAWSCITAHAGVALGATLFHYGNEDDFGAVWFNIVPAGLKRLSYYAIRRAYSGQQDGNLPPVITGMNLSKMTDVPAGGTFTVSVNVSDPDGDPLSYEFRYGGKYIDGSGALPVTSHTGTGPFTLTAPERLGVWKVYVYVRDGRGNVGIETKSFRVVPPTVPGTNVARGRPATASSEQLVGPGAPYVARLATDGDNATRWASDWSDPQWLQVDLGQVTSFNRVQLVWDPAFGKAYEIQVSDNGTTWRSVYSTTTANGGVDDLAVTGSGRYVRIHATQRGTAWGYSLFEFGIYQP</sequence>
<dbReference type="PROSITE" id="PS50022">
    <property type="entry name" value="FA58C_3"/>
    <property type="match status" value="2"/>
</dbReference>
<keyword evidence="4" id="KW-0326">Glycosidase</keyword>
<evidence type="ECO:0000256" key="2">
    <source>
        <dbReference type="ARBA" id="ARBA00007401"/>
    </source>
</evidence>
<evidence type="ECO:0000256" key="1">
    <source>
        <dbReference type="ARBA" id="ARBA00000829"/>
    </source>
</evidence>
<name>A0ABV6QXJ8_9ACTN</name>
<keyword evidence="8" id="KW-1185">Reference proteome</keyword>
<comment type="caution">
    <text evidence="7">The sequence shown here is derived from an EMBL/GenBank/DDBJ whole genome shotgun (WGS) entry which is preliminary data.</text>
</comment>
<keyword evidence="4" id="KW-0378">Hydrolase</keyword>
<dbReference type="RefSeq" id="WP_380057324.1">
    <property type="nucleotide sequence ID" value="NZ_JBHLTC010000052.1"/>
</dbReference>
<dbReference type="InterPro" id="IPR017853">
    <property type="entry name" value="GH"/>
</dbReference>
<feature type="chain" id="PRO_5045690971" description="beta-mannosidase" evidence="5">
    <location>
        <begin position="29"/>
        <end position="708"/>
    </location>
</feature>
<gene>
    <name evidence="7" type="ORF">ACFFGN_35200</name>
</gene>
<dbReference type="EMBL" id="JBHLTC010000052">
    <property type="protein sequence ID" value="MFC0629367.1"/>
    <property type="molecule type" value="Genomic_DNA"/>
</dbReference>
<dbReference type="PANTHER" id="PTHR43730:SF1">
    <property type="entry name" value="BETA-MANNOSIDASE"/>
    <property type="match status" value="1"/>
</dbReference>
<keyword evidence="5" id="KW-0732">Signal</keyword>
<feature type="domain" description="F5/8 type C" evidence="6">
    <location>
        <begin position="16"/>
        <end position="156"/>
    </location>
</feature>
<dbReference type="PANTHER" id="PTHR43730">
    <property type="entry name" value="BETA-MANNOSIDASE"/>
    <property type="match status" value="1"/>
</dbReference>
<dbReference type="EC" id="3.2.1.25" evidence="3"/>
<comment type="similarity">
    <text evidence="2">Belongs to the glycosyl hydrolase 2 family.</text>
</comment>
<evidence type="ECO:0000313" key="8">
    <source>
        <dbReference type="Proteomes" id="UP001589890"/>
    </source>
</evidence>
<organism evidence="7 8">
    <name type="scientific">Kribbella deserti</name>
    <dbReference type="NCBI Taxonomy" id="1926257"/>
    <lineage>
        <taxon>Bacteria</taxon>
        <taxon>Bacillati</taxon>
        <taxon>Actinomycetota</taxon>
        <taxon>Actinomycetes</taxon>
        <taxon>Propionibacteriales</taxon>
        <taxon>Kribbellaceae</taxon>
        <taxon>Kribbella</taxon>
    </lineage>
</organism>
<dbReference type="SUPFAM" id="SSF49785">
    <property type="entry name" value="Galactose-binding domain-like"/>
    <property type="match status" value="2"/>
</dbReference>
<dbReference type="Gene3D" id="2.60.120.260">
    <property type="entry name" value="Galactose-binding domain-like"/>
    <property type="match status" value="2"/>
</dbReference>
<dbReference type="Gene3D" id="3.20.20.80">
    <property type="entry name" value="Glycosidases"/>
    <property type="match status" value="1"/>
</dbReference>
<dbReference type="InterPro" id="IPR013783">
    <property type="entry name" value="Ig-like_fold"/>
</dbReference>
<dbReference type="SMART" id="SM00231">
    <property type="entry name" value="FA58C"/>
    <property type="match status" value="2"/>
</dbReference>
<reference evidence="7 8" key="1">
    <citation type="submission" date="2024-09" db="EMBL/GenBank/DDBJ databases">
        <authorList>
            <person name="Sun Q."/>
            <person name="Mori K."/>
        </authorList>
    </citation>
    <scope>NUCLEOTIDE SEQUENCE [LARGE SCALE GENOMIC DNA]</scope>
    <source>
        <strain evidence="7 8">CGMCC 1.15906</strain>
    </source>
</reference>
<evidence type="ECO:0000259" key="6">
    <source>
        <dbReference type="PROSITE" id="PS50022"/>
    </source>
</evidence>
<dbReference type="Pfam" id="PF00754">
    <property type="entry name" value="F5_F8_type_C"/>
    <property type="match status" value="2"/>
</dbReference>
<dbReference type="InterPro" id="IPR050887">
    <property type="entry name" value="Beta-mannosidase_GH2"/>
</dbReference>
<dbReference type="SUPFAM" id="SSF51445">
    <property type="entry name" value="(Trans)glycosidases"/>
    <property type="match status" value="1"/>
</dbReference>
<dbReference type="InterPro" id="IPR006103">
    <property type="entry name" value="Glyco_hydro_2_cat"/>
</dbReference>
<protein>
    <recommendedName>
        <fullName evidence="3">beta-mannosidase</fullName>
        <ecNumber evidence="3">3.2.1.25</ecNumber>
    </recommendedName>
</protein>
<evidence type="ECO:0000256" key="5">
    <source>
        <dbReference type="SAM" id="SignalP"/>
    </source>
</evidence>
<dbReference type="Gene3D" id="2.60.40.10">
    <property type="entry name" value="Immunoglobulins"/>
    <property type="match status" value="1"/>
</dbReference>
<evidence type="ECO:0000313" key="7">
    <source>
        <dbReference type="EMBL" id="MFC0629367.1"/>
    </source>
</evidence>
<dbReference type="InterPro" id="IPR000421">
    <property type="entry name" value="FA58C"/>
</dbReference>
<evidence type="ECO:0000256" key="3">
    <source>
        <dbReference type="ARBA" id="ARBA00012754"/>
    </source>
</evidence>
<evidence type="ECO:0000256" key="4">
    <source>
        <dbReference type="ARBA" id="ARBA00023295"/>
    </source>
</evidence>
<proteinExistence type="inferred from homology"/>
<dbReference type="InterPro" id="IPR008979">
    <property type="entry name" value="Galactose-bd-like_sf"/>
</dbReference>